<name>A0A392UIL5_9FABA</name>
<feature type="non-terminal residue" evidence="1">
    <location>
        <position position="1"/>
    </location>
</feature>
<dbReference type="AlphaFoldDB" id="A0A392UIL5"/>
<sequence length="37" mass="4017">AKQGEIELRRVGVKKILLIICVLEAARRAGVLARCAV</sequence>
<accession>A0A392UIL5</accession>
<evidence type="ECO:0000313" key="1">
    <source>
        <dbReference type="EMBL" id="MCI72296.1"/>
    </source>
</evidence>
<evidence type="ECO:0000313" key="2">
    <source>
        <dbReference type="Proteomes" id="UP000265520"/>
    </source>
</evidence>
<organism evidence="1 2">
    <name type="scientific">Trifolium medium</name>
    <dbReference type="NCBI Taxonomy" id="97028"/>
    <lineage>
        <taxon>Eukaryota</taxon>
        <taxon>Viridiplantae</taxon>
        <taxon>Streptophyta</taxon>
        <taxon>Embryophyta</taxon>
        <taxon>Tracheophyta</taxon>
        <taxon>Spermatophyta</taxon>
        <taxon>Magnoliopsida</taxon>
        <taxon>eudicotyledons</taxon>
        <taxon>Gunneridae</taxon>
        <taxon>Pentapetalae</taxon>
        <taxon>rosids</taxon>
        <taxon>fabids</taxon>
        <taxon>Fabales</taxon>
        <taxon>Fabaceae</taxon>
        <taxon>Papilionoideae</taxon>
        <taxon>50 kb inversion clade</taxon>
        <taxon>NPAAA clade</taxon>
        <taxon>Hologalegina</taxon>
        <taxon>IRL clade</taxon>
        <taxon>Trifolieae</taxon>
        <taxon>Trifolium</taxon>
    </lineage>
</organism>
<dbReference type="Proteomes" id="UP000265520">
    <property type="component" value="Unassembled WGS sequence"/>
</dbReference>
<proteinExistence type="predicted"/>
<keyword evidence="2" id="KW-1185">Reference proteome</keyword>
<protein>
    <submittedName>
        <fullName evidence="1">Uncharacterized protein</fullName>
    </submittedName>
</protein>
<reference evidence="1 2" key="1">
    <citation type="journal article" date="2018" name="Front. Plant Sci.">
        <title>Red Clover (Trifolium pratense) and Zigzag Clover (T. medium) - A Picture of Genomic Similarities and Differences.</title>
        <authorList>
            <person name="Dluhosova J."/>
            <person name="Istvanek J."/>
            <person name="Nedelnik J."/>
            <person name="Repkova J."/>
        </authorList>
    </citation>
    <scope>NUCLEOTIDE SEQUENCE [LARGE SCALE GENOMIC DNA]</scope>
    <source>
        <strain evidence="2">cv. 10/8</strain>
        <tissue evidence="1">Leaf</tissue>
    </source>
</reference>
<dbReference type="EMBL" id="LXQA010814902">
    <property type="protein sequence ID" value="MCI72296.1"/>
    <property type="molecule type" value="Genomic_DNA"/>
</dbReference>
<comment type="caution">
    <text evidence="1">The sequence shown here is derived from an EMBL/GenBank/DDBJ whole genome shotgun (WGS) entry which is preliminary data.</text>
</comment>